<dbReference type="Proteomes" id="UP000016932">
    <property type="component" value="Unassembled WGS sequence"/>
</dbReference>
<dbReference type="Gene3D" id="3.40.50.720">
    <property type="entry name" value="NAD(P)-binding Rossmann-like Domain"/>
    <property type="match status" value="1"/>
</dbReference>
<accession>M3A312</accession>
<organism evidence="3 4">
    <name type="scientific">Pseudocercospora fijiensis (strain CIRAD86)</name>
    <name type="common">Black leaf streak disease fungus</name>
    <name type="synonym">Mycosphaerella fijiensis</name>
    <dbReference type="NCBI Taxonomy" id="383855"/>
    <lineage>
        <taxon>Eukaryota</taxon>
        <taxon>Fungi</taxon>
        <taxon>Dikarya</taxon>
        <taxon>Ascomycota</taxon>
        <taxon>Pezizomycotina</taxon>
        <taxon>Dothideomycetes</taxon>
        <taxon>Dothideomycetidae</taxon>
        <taxon>Mycosphaerellales</taxon>
        <taxon>Mycosphaerellaceae</taxon>
        <taxon>Pseudocercospora</taxon>
    </lineage>
</organism>
<dbReference type="PRINTS" id="PR00081">
    <property type="entry name" value="GDHRDH"/>
</dbReference>
<keyword evidence="2" id="KW-0560">Oxidoreductase</keyword>
<dbReference type="InterPro" id="IPR002347">
    <property type="entry name" value="SDR_fam"/>
</dbReference>
<protein>
    <submittedName>
        <fullName evidence="3">Uncharacterized protein</fullName>
    </submittedName>
</protein>
<evidence type="ECO:0000313" key="4">
    <source>
        <dbReference type="Proteomes" id="UP000016932"/>
    </source>
</evidence>
<dbReference type="SUPFAM" id="SSF51735">
    <property type="entry name" value="NAD(P)-binding Rossmann-fold domains"/>
    <property type="match status" value="1"/>
</dbReference>
<dbReference type="Pfam" id="PF00106">
    <property type="entry name" value="adh_short"/>
    <property type="match status" value="1"/>
</dbReference>
<feature type="non-terminal residue" evidence="3">
    <location>
        <position position="299"/>
    </location>
</feature>
<keyword evidence="4" id="KW-1185">Reference proteome</keyword>
<dbReference type="PANTHER" id="PTHR43180:SF86">
    <property type="entry name" value="DEHYDROGENASE, PUTATIVE (AFU_ORTHOLOGUE AFUA_3G00290)-RELATED"/>
    <property type="match status" value="1"/>
</dbReference>
<dbReference type="AlphaFoldDB" id="M3A312"/>
<dbReference type="OrthoDB" id="37659at2759"/>
<name>M3A312_PSEFD</name>
<dbReference type="eggNOG" id="KOG0725">
    <property type="taxonomic scope" value="Eukaryota"/>
</dbReference>
<gene>
    <name evidence="3" type="ORF">MYCFIDRAFT_34789</name>
</gene>
<dbReference type="PANTHER" id="PTHR43180">
    <property type="entry name" value="3-OXOACYL-(ACYL-CARRIER-PROTEIN) REDUCTASE (AFU_ORTHOLOGUE AFUA_6G11210)"/>
    <property type="match status" value="1"/>
</dbReference>
<dbReference type="RefSeq" id="XP_007929652.1">
    <property type="nucleotide sequence ID" value="XM_007931461.1"/>
</dbReference>
<evidence type="ECO:0000256" key="1">
    <source>
        <dbReference type="ARBA" id="ARBA00006484"/>
    </source>
</evidence>
<evidence type="ECO:0000313" key="3">
    <source>
        <dbReference type="EMBL" id="EME79036.1"/>
    </source>
</evidence>
<dbReference type="GeneID" id="19339014"/>
<evidence type="ECO:0000256" key="2">
    <source>
        <dbReference type="ARBA" id="ARBA00023002"/>
    </source>
</evidence>
<comment type="similarity">
    <text evidence="1">Belongs to the short-chain dehydrogenases/reductases (SDR) family.</text>
</comment>
<sequence length="299" mass="33032">LTWTGGSTGIGAAVTRILANHGAKVVFGDINVAAAESLTKELDSVTFFKCDVVNYDDLYSLFKAAHDQYGRIDHAISCAGIFEQGNWFDPKLTIDSVKSDPGNSRVLDVNVLGTLHFSRIAAVFLRERLRKGENRSLTLLSSVNAFRESPGLFIYQTSKHAIHGLLRSSRKTLFERDGIRVNAVCPGLTDTAMTTGIIAAFRDNGLYWQSAESVAKIIVGIMSESMNGKAYYIEGGDGWEFEDSFYAMQPQWLGEEPTRRMRVNAEAVNKVRLLSIVDDYLCVDLYTDSVLQGILAPKE</sequence>
<proteinExistence type="inferred from homology"/>
<dbReference type="InterPro" id="IPR036291">
    <property type="entry name" value="NAD(P)-bd_dom_sf"/>
</dbReference>
<dbReference type="VEuPathDB" id="FungiDB:MYCFIDRAFT_34789"/>
<dbReference type="HOGENOM" id="CLU_010194_13_1_1"/>
<reference evidence="3 4" key="1">
    <citation type="journal article" date="2012" name="PLoS Pathog.">
        <title>Diverse lifestyles and strategies of plant pathogenesis encoded in the genomes of eighteen Dothideomycetes fungi.</title>
        <authorList>
            <person name="Ohm R.A."/>
            <person name="Feau N."/>
            <person name="Henrissat B."/>
            <person name="Schoch C.L."/>
            <person name="Horwitz B.A."/>
            <person name="Barry K.W."/>
            <person name="Condon B.J."/>
            <person name="Copeland A.C."/>
            <person name="Dhillon B."/>
            <person name="Glaser F."/>
            <person name="Hesse C.N."/>
            <person name="Kosti I."/>
            <person name="LaButti K."/>
            <person name="Lindquist E.A."/>
            <person name="Lucas S."/>
            <person name="Salamov A.A."/>
            <person name="Bradshaw R.E."/>
            <person name="Ciuffetti L."/>
            <person name="Hamelin R.C."/>
            <person name="Kema G.H.J."/>
            <person name="Lawrence C."/>
            <person name="Scott J.A."/>
            <person name="Spatafora J.W."/>
            <person name="Turgeon B.G."/>
            <person name="de Wit P.J.G.M."/>
            <person name="Zhong S."/>
            <person name="Goodwin S.B."/>
            <person name="Grigoriev I.V."/>
        </authorList>
    </citation>
    <scope>NUCLEOTIDE SEQUENCE [LARGE SCALE GENOMIC DNA]</scope>
    <source>
        <strain evidence="3 4">CIRAD86</strain>
    </source>
</reference>
<dbReference type="EMBL" id="KB446562">
    <property type="protein sequence ID" value="EME79036.1"/>
    <property type="molecule type" value="Genomic_DNA"/>
</dbReference>
<dbReference type="GO" id="GO:0016491">
    <property type="term" value="F:oxidoreductase activity"/>
    <property type="evidence" value="ECO:0007669"/>
    <property type="project" value="UniProtKB-KW"/>
</dbReference>
<dbReference type="KEGG" id="pfj:MYCFIDRAFT_34789"/>